<accession>A0A0V0Y3X8</accession>
<dbReference type="EMBL" id="JYDU01000062">
    <property type="protein sequence ID" value="KRX95062.1"/>
    <property type="molecule type" value="Genomic_DNA"/>
</dbReference>
<sequence length="78" mass="9080">MNCLVYGKSFQNVVNLREITKYKKPKNFEVTALLIVLQCKNTFKCHDQRCTTDEHIADSVECRMYCNHYAIAFEDGVV</sequence>
<comment type="caution">
    <text evidence="1">The sequence shown here is derived from an EMBL/GenBank/DDBJ whole genome shotgun (WGS) entry which is preliminary data.</text>
</comment>
<reference evidence="1 2" key="1">
    <citation type="submission" date="2015-01" db="EMBL/GenBank/DDBJ databases">
        <title>Evolution of Trichinella species and genotypes.</title>
        <authorList>
            <person name="Korhonen P.K."/>
            <person name="Edoardo P."/>
            <person name="Giuseppe L.R."/>
            <person name="Gasser R.B."/>
        </authorList>
    </citation>
    <scope>NUCLEOTIDE SEQUENCE [LARGE SCALE GENOMIC DNA]</scope>
    <source>
        <strain evidence="1">ISS141</strain>
    </source>
</reference>
<evidence type="ECO:0000313" key="2">
    <source>
        <dbReference type="Proteomes" id="UP000054815"/>
    </source>
</evidence>
<proteinExistence type="predicted"/>
<dbReference type="AlphaFoldDB" id="A0A0V0Y3X8"/>
<name>A0A0V0Y3X8_TRIPS</name>
<protein>
    <submittedName>
        <fullName evidence="1">Uncharacterized protein</fullName>
    </submittedName>
</protein>
<evidence type="ECO:0000313" key="1">
    <source>
        <dbReference type="EMBL" id="KRX95062.1"/>
    </source>
</evidence>
<dbReference type="Proteomes" id="UP000054815">
    <property type="component" value="Unassembled WGS sequence"/>
</dbReference>
<gene>
    <name evidence="1" type="ORF">T4E_6757</name>
</gene>
<organism evidence="1 2">
    <name type="scientific">Trichinella pseudospiralis</name>
    <name type="common">Parasitic roundworm</name>
    <dbReference type="NCBI Taxonomy" id="6337"/>
    <lineage>
        <taxon>Eukaryota</taxon>
        <taxon>Metazoa</taxon>
        <taxon>Ecdysozoa</taxon>
        <taxon>Nematoda</taxon>
        <taxon>Enoplea</taxon>
        <taxon>Dorylaimia</taxon>
        <taxon>Trichinellida</taxon>
        <taxon>Trichinellidae</taxon>
        <taxon>Trichinella</taxon>
    </lineage>
</organism>